<comment type="catalytic activity">
    <reaction evidence="1">
        <text>Hydrolysis of Pro-|-Xaa &gt;&gt; Ala-|-Xaa in oligopeptides.</text>
        <dbReference type="EC" id="3.4.21.26"/>
    </reaction>
</comment>
<evidence type="ECO:0000256" key="6">
    <source>
        <dbReference type="ARBA" id="ARBA00022825"/>
    </source>
</evidence>
<dbReference type="InterPro" id="IPR029058">
    <property type="entry name" value="AB_hydrolase_fold"/>
</dbReference>
<proteinExistence type="inferred from homology"/>
<dbReference type="Gene3D" id="2.130.10.120">
    <property type="entry name" value="Prolyl oligopeptidase, N-terminal domain"/>
    <property type="match status" value="1"/>
</dbReference>
<dbReference type="InterPro" id="IPR051167">
    <property type="entry name" value="Prolyl_oligopep/macrocyclase"/>
</dbReference>
<evidence type="ECO:0000256" key="5">
    <source>
        <dbReference type="ARBA" id="ARBA00022801"/>
    </source>
</evidence>
<dbReference type="SUPFAM" id="SSF53474">
    <property type="entry name" value="alpha/beta-Hydrolases"/>
    <property type="match status" value="1"/>
</dbReference>
<feature type="domain" description="Peptidase S9 prolyl oligopeptidase catalytic" evidence="9">
    <location>
        <begin position="513"/>
        <end position="656"/>
    </location>
</feature>
<feature type="signal peptide" evidence="8">
    <location>
        <begin position="1"/>
        <end position="20"/>
    </location>
</feature>
<dbReference type="PRINTS" id="PR00862">
    <property type="entry name" value="PROLIGOPTASE"/>
</dbReference>
<organism evidence="11 12">
    <name type="scientific">Parastrongyloides trichosuri</name>
    <name type="common">Possum-specific nematode worm</name>
    <dbReference type="NCBI Taxonomy" id="131310"/>
    <lineage>
        <taxon>Eukaryota</taxon>
        <taxon>Metazoa</taxon>
        <taxon>Ecdysozoa</taxon>
        <taxon>Nematoda</taxon>
        <taxon>Chromadorea</taxon>
        <taxon>Rhabditida</taxon>
        <taxon>Tylenchina</taxon>
        <taxon>Panagrolaimomorpha</taxon>
        <taxon>Strongyloidoidea</taxon>
        <taxon>Strongyloididae</taxon>
        <taxon>Parastrongyloides</taxon>
    </lineage>
</organism>
<dbReference type="AlphaFoldDB" id="A0A0N4Z869"/>
<name>A0A0N4Z869_PARTI</name>
<evidence type="ECO:0000313" key="12">
    <source>
        <dbReference type="WBParaSite" id="PTRK_0000342500.1"/>
    </source>
</evidence>
<keyword evidence="4 7" id="KW-0645">Protease</keyword>
<evidence type="ECO:0000259" key="9">
    <source>
        <dbReference type="Pfam" id="PF00326"/>
    </source>
</evidence>
<evidence type="ECO:0000256" key="8">
    <source>
        <dbReference type="SAM" id="SignalP"/>
    </source>
</evidence>
<dbReference type="Gene3D" id="3.40.50.1820">
    <property type="entry name" value="alpha/beta hydrolase"/>
    <property type="match status" value="1"/>
</dbReference>
<keyword evidence="11" id="KW-1185">Reference proteome</keyword>
<dbReference type="Pfam" id="PF00326">
    <property type="entry name" value="Peptidase_S9"/>
    <property type="match status" value="1"/>
</dbReference>
<dbReference type="PANTHER" id="PTHR42881">
    <property type="entry name" value="PROLYL ENDOPEPTIDASE"/>
    <property type="match status" value="1"/>
</dbReference>
<reference evidence="12" key="1">
    <citation type="submission" date="2017-02" db="UniProtKB">
        <authorList>
            <consortium name="WormBaseParasite"/>
        </authorList>
    </citation>
    <scope>IDENTIFICATION</scope>
</reference>
<keyword evidence="6 7" id="KW-0720">Serine protease</keyword>
<protein>
    <recommendedName>
        <fullName evidence="3 7">Prolyl endopeptidase</fullName>
        <ecNumber evidence="7">3.4.21.-</ecNumber>
    </recommendedName>
</protein>
<dbReference type="GO" id="GO:0006508">
    <property type="term" value="P:proteolysis"/>
    <property type="evidence" value="ECO:0007669"/>
    <property type="project" value="UniProtKB-KW"/>
</dbReference>
<evidence type="ECO:0000256" key="7">
    <source>
        <dbReference type="RuleBase" id="RU368024"/>
    </source>
</evidence>
<evidence type="ECO:0000313" key="11">
    <source>
        <dbReference type="Proteomes" id="UP000038045"/>
    </source>
</evidence>
<dbReference type="InterPro" id="IPR002470">
    <property type="entry name" value="Peptidase_S9A"/>
</dbReference>
<evidence type="ECO:0000256" key="1">
    <source>
        <dbReference type="ARBA" id="ARBA00001070"/>
    </source>
</evidence>
<dbReference type="PANTHER" id="PTHR42881:SF2">
    <property type="entry name" value="PROLYL ENDOPEPTIDASE"/>
    <property type="match status" value="1"/>
</dbReference>
<dbReference type="Proteomes" id="UP000038045">
    <property type="component" value="Unplaced"/>
</dbReference>
<comment type="similarity">
    <text evidence="2 7">Belongs to the peptidase S9A family.</text>
</comment>
<dbReference type="InterPro" id="IPR001375">
    <property type="entry name" value="Peptidase_S9_cat"/>
</dbReference>
<evidence type="ECO:0000256" key="3">
    <source>
        <dbReference type="ARBA" id="ARBA00016310"/>
    </source>
</evidence>
<dbReference type="Pfam" id="PF02897">
    <property type="entry name" value="Peptidase_S9_N"/>
    <property type="match status" value="1"/>
</dbReference>
<evidence type="ECO:0000259" key="10">
    <source>
        <dbReference type="Pfam" id="PF02897"/>
    </source>
</evidence>
<dbReference type="GO" id="GO:0004252">
    <property type="term" value="F:serine-type endopeptidase activity"/>
    <property type="evidence" value="ECO:0007669"/>
    <property type="project" value="UniProtKB-UniRule"/>
</dbReference>
<dbReference type="InterPro" id="IPR023302">
    <property type="entry name" value="Pept_S9A_N"/>
</dbReference>
<evidence type="ECO:0000256" key="4">
    <source>
        <dbReference type="ARBA" id="ARBA00022670"/>
    </source>
</evidence>
<dbReference type="GO" id="GO:0070012">
    <property type="term" value="F:oligopeptidase activity"/>
    <property type="evidence" value="ECO:0007669"/>
    <property type="project" value="TreeGrafter"/>
</dbReference>
<evidence type="ECO:0000256" key="2">
    <source>
        <dbReference type="ARBA" id="ARBA00005228"/>
    </source>
</evidence>
<accession>A0A0N4Z869</accession>
<sequence length="739" mass="86190">MHLWILLLFIFIFKIEIFFAVRKKIPKPVKKGREYLSTIKIQISSYPKVERNSQCKSQKLFGELIRDPYCIFENPSSKETTDYIKNINNFSKFVLEKSLHYEDISRMVKKYSNYETFDKFEKHGSYYYFMYKNNSLNYGILKRRLGINGSDENFINPDKAFEIKNWKFSRDGSLMAYDLYNHYKSKTERKFINSKGHKLDDTLKNISTSDMAFIFENTGFIYSNYKETISPKNNPVLYYHKLGTDQSKDVVISDKSFLSISHFIEQVSSDGKYLFVGVYDGKDKSKSIYYCELSKHVITESLKFKLLIKNTNNYVYGVIDSYLNDVYVYTNEGSEHGKVIKVTINKSGSHIKTDIIKSEANRFIDKVVPVGSNYLAFTAFVELQHHVYFCEKTNGKIIKTFTPTIGFVKYLFGNSNSNEAYFTFENPIMPAVIYKVNISFSSNKPNLELEKIIKMKPENYSRKDFVVKIMRLTSKDRIKIPALIIHHKSTRNNGNNPTLLGTFTESRDSSLFSFSPSRYLFIKHFNGIVCYVNTRGSRFNGKEWFNKGIKENHNNRFEDFIHYVKSLINNNYTKPEKLAIYGSGTSGIVIANVTKQHPKLIGTSIIQGTLLDLLSLNTFDDYSNYLEEFGNPEDEEHSYLRYFSPLHNIKALKKYVQWPSTFVTGTIYPQYEITESSLKYLNELYHQLLKVKTNQTNPIIARFINIHDNQKGSKVEMHRNAINELIFISQTLDLKWKNI</sequence>
<keyword evidence="8" id="KW-0732">Signal</keyword>
<dbReference type="WBParaSite" id="PTRK_0000342500.1">
    <property type="protein sequence ID" value="PTRK_0000342500.1"/>
    <property type="gene ID" value="PTRK_0000342500"/>
</dbReference>
<dbReference type="EC" id="3.4.21.-" evidence="7"/>
<feature type="chain" id="PRO_5005891419" description="Prolyl endopeptidase" evidence="8">
    <location>
        <begin position="21"/>
        <end position="739"/>
    </location>
</feature>
<keyword evidence="5 7" id="KW-0378">Hydrolase</keyword>
<dbReference type="GO" id="GO:0005829">
    <property type="term" value="C:cytosol"/>
    <property type="evidence" value="ECO:0007669"/>
    <property type="project" value="TreeGrafter"/>
</dbReference>
<feature type="domain" description="Peptidase S9A N-terminal" evidence="10">
    <location>
        <begin position="52"/>
        <end position="439"/>
    </location>
</feature>
<dbReference type="SUPFAM" id="SSF50993">
    <property type="entry name" value="Peptidase/esterase 'gauge' domain"/>
    <property type="match status" value="1"/>
</dbReference>